<sequence>MPDENPSTLFEKRREGRPPIDVLGLVGGLAVFAGLSFLFAALSQLSGPAVETGISPQTVAALQWSGVGIVLGILAIFVYQRRPIGWYGTLVAAIAGVIQAMRIDLPFGLVLIIYLSVPLVVLALLLVRRDMFLRR</sequence>
<dbReference type="RefSeq" id="WP_122106494.1">
    <property type="nucleotide sequence ID" value="NZ_JBHSKV010000004.1"/>
</dbReference>
<protein>
    <recommendedName>
        <fullName evidence="4">Integral membrane protein</fullName>
    </recommendedName>
</protein>
<feature type="transmembrane region" description="Helical" evidence="1">
    <location>
        <begin position="107"/>
        <end position="127"/>
    </location>
</feature>
<gene>
    <name evidence="2" type="ORF">ACFPJA_03760</name>
</gene>
<feature type="transmembrane region" description="Helical" evidence="1">
    <location>
        <begin position="61"/>
        <end position="79"/>
    </location>
</feature>
<keyword evidence="1" id="KW-0472">Membrane</keyword>
<organism evidence="2 3">
    <name type="scientific">Halorubrum glutamatedens</name>
    <dbReference type="NCBI Taxonomy" id="2707018"/>
    <lineage>
        <taxon>Archaea</taxon>
        <taxon>Methanobacteriati</taxon>
        <taxon>Methanobacteriota</taxon>
        <taxon>Stenosarchaea group</taxon>
        <taxon>Halobacteria</taxon>
        <taxon>Halobacteriales</taxon>
        <taxon>Haloferacaceae</taxon>
        <taxon>Halorubrum</taxon>
    </lineage>
</organism>
<evidence type="ECO:0000313" key="3">
    <source>
        <dbReference type="Proteomes" id="UP001596145"/>
    </source>
</evidence>
<keyword evidence="1" id="KW-0812">Transmembrane</keyword>
<feature type="transmembrane region" description="Helical" evidence="1">
    <location>
        <begin position="20"/>
        <end position="41"/>
    </location>
</feature>
<accession>A0ABD5QNI2</accession>
<keyword evidence="1" id="KW-1133">Transmembrane helix</keyword>
<dbReference type="AlphaFoldDB" id="A0ABD5QNI2"/>
<comment type="caution">
    <text evidence="2">The sequence shown here is derived from an EMBL/GenBank/DDBJ whole genome shotgun (WGS) entry which is preliminary data.</text>
</comment>
<proteinExistence type="predicted"/>
<keyword evidence="3" id="KW-1185">Reference proteome</keyword>
<name>A0ABD5QNI2_9EURY</name>
<evidence type="ECO:0000313" key="2">
    <source>
        <dbReference type="EMBL" id="MFC5133842.1"/>
    </source>
</evidence>
<dbReference type="Proteomes" id="UP001596145">
    <property type="component" value="Unassembled WGS sequence"/>
</dbReference>
<evidence type="ECO:0008006" key="4">
    <source>
        <dbReference type="Google" id="ProtNLM"/>
    </source>
</evidence>
<evidence type="ECO:0000256" key="1">
    <source>
        <dbReference type="SAM" id="Phobius"/>
    </source>
</evidence>
<reference evidence="2 3" key="1">
    <citation type="journal article" date="2019" name="Int. J. Syst. Evol. Microbiol.">
        <title>The Global Catalogue of Microorganisms (GCM) 10K type strain sequencing project: providing services to taxonomists for standard genome sequencing and annotation.</title>
        <authorList>
            <consortium name="The Broad Institute Genomics Platform"/>
            <consortium name="The Broad Institute Genome Sequencing Center for Infectious Disease"/>
            <person name="Wu L."/>
            <person name="Ma J."/>
        </authorList>
    </citation>
    <scope>NUCLEOTIDE SEQUENCE [LARGE SCALE GENOMIC DNA]</scope>
    <source>
        <strain evidence="2 3">CGMCC 1.16026</strain>
    </source>
</reference>
<dbReference type="EMBL" id="JBHSKV010000004">
    <property type="protein sequence ID" value="MFC5133842.1"/>
    <property type="molecule type" value="Genomic_DNA"/>
</dbReference>
<feature type="transmembrane region" description="Helical" evidence="1">
    <location>
        <begin position="84"/>
        <end position="101"/>
    </location>
</feature>